<accession>T1FH30</accession>
<dbReference type="AlphaFoldDB" id="T1FH30"/>
<keyword evidence="1" id="KW-0472">Membrane</keyword>
<keyword evidence="1" id="KW-1133">Transmembrane helix</keyword>
<protein>
    <submittedName>
        <fullName evidence="2 3">Uncharacterized protein</fullName>
    </submittedName>
</protein>
<name>T1FH30_HELRO</name>
<reference evidence="3" key="3">
    <citation type="submission" date="2015-06" db="UniProtKB">
        <authorList>
            <consortium name="EnsemblMetazoa"/>
        </authorList>
    </citation>
    <scope>IDENTIFICATION</scope>
</reference>
<reference evidence="4" key="1">
    <citation type="submission" date="2012-12" db="EMBL/GenBank/DDBJ databases">
        <authorList>
            <person name="Hellsten U."/>
            <person name="Grimwood J."/>
            <person name="Chapman J.A."/>
            <person name="Shapiro H."/>
            <person name="Aerts A."/>
            <person name="Otillar R.P."/>
            <person name="Terry A.Y."/>
            <person name="Boore J.L."/>
            <person name="Simakov O."/>
            <person name="Marletaz F."/>
            <person name="Cho S.-J."/>
            <person name="Edsinger-Gonzales E."/>
            <person name="Havlak P."/>
            <person name="Kuo D.-H."/>
            <person name="Larsson T."/>
            <person name="Lv J."/>
            <person name="Arendt D."/>
            <person name="Savage R."/>
            <person name="Osoegawa K."/>
            <person name="de Jong P."/>
            <person name="Lindberg D.R."/>
            <person name="Seaver E.C."/>
            <person name="Weisblat D.A."/>
            <person name="Putnam N.H."/>
            <person name="Grigoriev I.V."/>
            <person name="Rokhsar D.S."/>
        </authorList>
    </citation>
    <scope>NUCLEOTIDE SEQUENCE</scope>
</reference>
<dbReference type="KEGG" id="hro:HELRODRAFT_181524"/>
<dbReference type="EnsemblMetazoa" id="HelroT181524">
    <property type="protein sequence ID" value="HelroP181524"/>
    <property type="gene ID" value="HelroG181524"/>
</dbReference>
<proteinExistence type="predicted"/>
<keyword evidence="1" id="KW-0812">Transmembrane</keyword>
<evidence type="ECO:0000256" key="1">
    <source>
        <dbReference type="SAM" id="Phobius"/>
    </source>
</evidence>
<feature type="transmembrane region" description="Helical" evidence="1">
    <location>
        <begin position="12"/>
        <end position="31"/>
    </location>
</feature>
<dbReference type="CTD" id="20208129"/>
<dbReference type="EMBL" id="KB097650">
    <property type="protein sequence ID" value="ESN92326.1"/>
    <property type="molecule type" value="Genomic_DNA"/>
</dbReference>
<gene>
    <name evidence="3" type="primary">20208129</name>
    <name evidence="2" type="ORF">HELRODRAFT_181524</name>
</gene>
<dbReference type="EMBL" id="AMQM01007638">
    <property type="status" value="NOT_ANNOTATED_CDS"/>
    <property type="molecule type" value="Genomic_DNA"/>
</dbReference>
<sequence>MFENVKNRDDEISLLITSGLWLVVGTDYLAVNLYENVKFWDPGCPSNDWTPQEGQPSYVEGFEANASHAGTYKCVHDRKLFLKNLIVISKPLGITVTPPDNILHERSLTIRCAVEATVGELWFENSLTLSNVGLLIYGRYNETYLEDTFTDIPVLEAYYYGLADRRLENNVTCQWTFKKNQFDHEFLHVVWKKIVVYGLKFFLLNESKLAQPKSNSLLQTEPVNNVTISPQAATVGRRIYCTSNGFPPADTYKLDCYRANDTAIDENNRQLFYEKHYNFFIFRLMGRYNCSCLVHNHVNDITFKAEGRRMLLMLQGKEFF</sequence>
<evidence type="ECO:0000313" key="3">
    <source>
        <dbReference type="EnsemblMetazoa" id="HelroP181524"/>
    </source>
</evidence>
<dbReference type="HOGENOM" id="CLU_869536_0_0_1"/>
<evidence type="ECO:0000313" key="2">
    <source>
        <dbReference type="EMBL" id="ESN92326.1"/>
    </source>
</evidence>
<dbReference type="GeneID" id="20208129"/>
<dbReference type="InParanoid" id="T1FH30"/>
<reference evidence="2 4" key="2">
    <citation type="journal article" date="2013" name="Nature">
        <title>Insights into bilaterian evolution from three spiralian genomes.</title>
        <authorList>
            <person name="Simakov O."/>
            <person name="Marletaz F."/>
            <person name="Cho S.J."/>
            <person name="Edsinger-Gonzales E."/>
            <person name="Havlak P."/>
            <person name="Hellsten U."/>
            <person name="Kuo D.H."/>
            <person name="Larsson T."/>
            <person name="Lv J."/>
            <person name="Arendt D."/>
            <person name="Savage R."/>
            <person name="Osoegawa K."/>
            <person name="de Jong P."/>
            <person name="Grimwood J."/>
            <person name="Chapman J.A."/>
            <person name="Shapiro H."/>
            <person name="Aerts A."/>
            <person name="Otillar R.P."/>
            <person name="Terry A.Y."/>
            <person name="Boore J.L."/>
            <person name="Grigoriev I.V."/>
            <person name="Lindberg D.R."/>
            <person name="Seaver E.C."/>
            <person name="Weisblat D.A."/>
            <person name="Putnam N.H."/>
            <person name="Rokhsar D.S."/>
        </authorList>
    </citation>
    <scope>NUCLEOTIDE SEQUENCE</scope>
</reference>
<dbReference type="Proteomes" id="UP000015101">
    <property type="component" value="Unassembled WGS sequence"/>
</dbReference>
<organism evidence="3 4">
    <name type="scientific">Helobdella robusta</name>
    <name type="common">Californian leech</name>
    <dbReference type="NCBI Taxonomy" id="6412"/>
    <lineage>
        <taxon>Eukaryota</taxon>
        <taxon>Metazoa</taxon>
        <taxon>Spiralia</taxon>
        <taxon>Lophotrochozoa</taxon>
        <taxon>Annelida</taxon>
        <taxon>Clitellata</taxon>
        <taxon>Hirudinea</taxon>
        <taxon>Rhynchobdellida</taxon>
        <taxon>Glossiphoniidae</taxon>
        <taxon>Helobdella</taxon>
    </lineage>
</organism>
<dbReference type="RefSeq" id="XP_009029566.1">
    <property type="nucleotide sequence ID" value="XM_009031318.1"/>
</dbReference>
<keyword evidence="4" id="KW-1185">Reference proteome</keyword>
<evidence type="ECO:0000313" key="4">
    <source>
        <dbReference type="Proteomes" id="UP000015101"/>
    </source>
</evidence>